<dbReference type="RefSeq" id="WP_112429801.1">
    <property type="nucleotide sequence ID" value="NZ_MCIF01000002.1"/>
</dbReference>
<dbReference type="PANTHER" id="PTHR42930:SF3">
    <property type="entry name" value="PHOSPHATE-SPECIFIC TRANSPORT SYSTEM ACCESSORY PROTEIN PHOU"/>
    <property type="match status" value="1"/>
</dbReference>
<dbReference type="InterPro" id="IPR026022">
    <property type="entry name" value="PhoU_dom"/>
</dbReference>
<protein>
    <recommendedName>
        <fullName evidence="3">PhoU domain-containing protein</fullName>
    </recommendedName>
</protein>
<keyword evidence="1" id="KW-0175">Coiled coil</keyword>
<dbReference type="Gene3D" id="1.20.58.220">
    <property type="entry name" value="Phosphate transport system protein phou homolog 2, domain 2"/>
    <property type="match status" value="1"/>
</dbReference>
<feature type="domain" description="PhoU" evidence="3">
    <location>
        <begin position="17"/>
        <end position="105"/>
    </location>
</feature>
<evidence type="ECO:0000256" key="2">
    <source>
        <dbReference type="SAM" id="MobiDB-lite"/>
    </source>
</evidence>
<dbReference type="Proteomes" id="UP000248706">
    <property type="component" value="Unassembled WGS sequence"/>
</dbReference>
<name>A0A328VFP8_9CHLR</name>
<reference evidence="4 5" key="1">
    <citation type="submission" date="2016-08" db="EMBL/GenBank/DDBJ databases">
        <title>Analysis of Carbohydrate Active Enzymes in Thermogemmatispora T81 Reveals Carbohydrate Degradation Ability.</title>
        <authorList>
            <person name="Tomazini A."/>
            <person name="Lal S."/>
            <person name="Stott M."/>
            <person name="Henrissat B."/>
            <person name="Polikarpov I."/>
            <person name="Sparling R."/>
            <person name="Levin D.B."/>
        </authorList>
    </citation>
    <scope>NUCLEOTIDE SEQUENCE [LARGE SCALE GENOMIC DNA]</scope>
    <source>
        <strain evidence="4 5">T81</strain>
    </source>
</reference>
<dbReference type="GO" id="GO:0030643">
    <property type="term" value="P:intracellular phosphate ion homeostasis"/>
    <property type="evidence" value="ECO:0007669"/>
    <property type="project" value="InterPro"/>
</dbReference>
<keyword evidence="5" id="KW-1185">Reference proteome</keyword>
<dbReference type="AlphaFoldDB" id="A0A328VFP8"/>
<sequence>MTRTLLDKELQELDQQINQLGAMVDEALKNALDALRTGDQARSGMVIEADARVDSLRAAIEEHTIRLLTLQQPLAGMDLRYLTAALSIAGDLERIGDGAAGIATIILRMMPLRAEAASQVEVDSHLADGDSGNGPGPAQVAGRQEHHRGVSEASIMQGILDLGQEARRVLQGTMQAFAQRDAAAARHLWQEDDVVDVRYHLVRHDLMAMLAGAQAIPALQSDPRILQRATYLLWIAHKLERVADHCTNICERIVFIVEGEAAIAEREQE</sequence>
<feature type="coiled-coil region" evidence="1">
    <location>
        <begin position="3"/>
        <end position="30"/>
    </location>
</feature>
<accession>A0A328VFP8</accession>
<dbReference type="GO" id="GO:0045936">
    <property type="term" value="P:negative regulation of phosphate metabolic process"/>
    <property type="evidence" value="ECO:0007669"/>
    <property type="project" value="InterPro"/>
</dbReference>
<evidence type="ECO:0000259" key="3">
    <source>
        <dbReference type="Pfam" id="PF01895"/>
    </source>
</evidence>
<feature type="domain" description="PhoU" evidence="3">
    <location>
        <begin position="159"/>
        <end position="253"/>
    </location>
</feature>
<organism evidence="4 5">
    <name type="scientific">Thermogemmatispora tikiterensis</name>
    <dbReference type="NCBI Taxonomy" id="1825093"/>
    <lineage>
        <taxon>Bacteria</taxon>
        <taxon>Bacillati</taxon>
        <taxon>Chloroflexota</taxon>
        <taxon>Ktedonobacteria</taxon>
        <taxon>Thermogemmatisporales</taxon>
        <taxon>Thermogemmatisporaceae</taxon>
        <taxon>Thermogemmatispora</taxon>
    </lineage>
</organism>
<evidence type="ECO:0000313" key="4">
    <source>
        <dbReference type="EMBL" id="RAQ96317.1"/>
    </source>
</evidence>
<dbReference type="InterPro" id="IPR028366">
    <property type="entry name" value="PhoU"/>
</dbReference>
<dbReference type="PIRSF" id="PIRSF003107">
    <property type="entry name" value="PhoU"/>
    <property type="match status" value="1"/>
</dbReference>
<proteinExistence type="predicted"/>
<gene>
    <name evidence="4" type="ORF">A4R35_12295</name>
</gene>
<dbReference type="Pfam" id="PF01895">
    <property type="entry name" value="PhoU"/>
    <property type="match status" value="2"/>
</dbReference>
<dbReference type="OrthoDB" id="9814256at2"/>
<comment type="caution">
    <text evidence="4">The sequence shown here is derived from an EMBL/GenBank/DDBJ whole genome shotgun (WGS) entry which is preliminary data.</text>
</comment>
<dbReference type="PANTHER" id="PTHR42930">
    <property type="entry name" value="PHOSPHATE-SPECIFIC TRANSPORT SYSTEM ACCESSORY PROTEIN PHOU"/>
    <property type="match status" value="1"/>
</dbReference>
<feature type="region of interest" description="Disordered" evidence="2">
    <location>
        <begin position="121"/>
        <end position="147"/>
    </location>
</feature>
<dbReference type="SUPFAM" id="SSF109755">
    <property type="entry name" value="PhoU-like"/>
    <property type="match status" value="1"/>
</dbReference>
<dbReference type="EMBL" id="MCIF01000002">
    <property type="protein sequence ID" value="RAQ96317.1"/>
    <property type="molecule type" value="Genomic_DNA"/>
</dbReference>
<dbReference type="InterPro" id="IPR038078">
    <property type="entry name" value="PhoU-like_sf"/>
</dbReference>
<evidence type="ECO:0000256" key="1">
    <source>
        <dbReference type="SAM" id="Coils"/>
    </source>
</evidence>
<evidence type="ECO:0000313" key="5">
    <source>
        <dbReference type="Proteomes" id="UP000248706"/>
    </source>
</evidence>